<comment type="caution">
    <text evidence="2">The sequence shown here is derived from an EMBL/GenBank/DDBJ whole genome shotgun (WGS) entry which is preliminary data.</text>
</comment>
<feature type="compositionally biased region" description="Polar residues" evidence="1">
    <location>
        <begin position="165"/>
        <end position="181"/>
    </location>
</feature>
<organism evidence="2 3">
    <name type="scientific">Botrytis elliptica</name>
    <dbReference type="NCBI Taxonomy" id="278938"/>
    <lineage>
        <taxon>Eukaryota</taxon>
        <taxon>Fungi</taxon>
        <taxon>Dikarya</taxon>
        <taxon>Ascomycota</taxon>
        <taxon>Pezizomycotina</taxon>
        <taxon>Leotiomycetes</taxon>
        <taxon>Helotiales</taxon>
        <taxon>Sclerotiniaceae</taxon>
        <taxon>Botrytis</taxon>
    </lineage>
</organism>
<sequence length="212" mass="23491">MKTESFSTPSSIPSPKIALPKKNSQNSTPKTPPNARMLSPPGAPRQRRFLRSGVTQQSNGSFRASRNFGDRLNNTIYSPTPRPGQNNRDSRSRSPPRDRVPVYRSRSPVNDRLFGGRSTQQSSFLIESIEQDTVLNHVQPSSSYNMNEGLQSMISPGDAERKKQGSGNKSSGLPDNKTTQTKAKDIDSSSNKKSSKDSSDEKRRFWSNKSST</sequence>
<dbReference type="Proteomes" id="UP000297229">
    <property type="component" value="Unassembled WGS sequence"/>
</dbReference>
<protein>
    <submittedName>
        <fullName evidence="2">Uncharacterized protein</fullName>
    </submittedName>
</protein>
<evidence type="ECO:0000256" key="1">
    <source>
        <dbReference type="SAM" id="MobiDB-lite"/>
    </source>
</evidence>
<feature type="compositionally biased region" description="Polar residues" evidence="1">
    <location>
        <begin position="1"/>
        <end position="13"/>
    </location>
</feature>
<keyword evidence="3" id="KW-1185">Reference proteome</keyword>
<feature type="compositionally biased region" description="Polar residues" evidence="1">
    <location>
        <begin position="137"/>
        <end position="154"/>
    </location>
</feature>
<dbReference type="OrthoDB" id="3557806at2759"/>
<gene>
    <name evidence="2" type="ORF">BELL_0260g00040</name>
</gene>
<feature type="compositionally biased region" description="Basic and acidic residues" evidence="1">
    <location>
        <begin position="88"/>
        <end position="101"/>
    </location>
</feature>
<evidence type="ECO:0000313" key="2">
    <source>
        <dbReference type="EMBL" id="TGO74725.1"/>
    </source>
</evidence>
<reference evidence="2 3" key="1">
    <citation type="submission" date="2017-12" db="EMBL/GenBank/DDBJ databases">
        <title>Comparative genomics of Botrytis spp.</title>
        <authorList>
            <person name="Valero-Jimenez C.A."/>
            <person name="Tapia P."/>
            <person name="Veloso J."/>
            <person name="Silva-Moreno E."/>
            <person name="Staats M."/>
            <person name="Valdes J.H."/>
            <person name="Van Kan J.A.L."/>
        </authorList>
    </citation>
    <scope>NUCLEOTIDE SEQUENCE [LARGE SCALE GENOMIC DNA]</scope>
    <source>
        <strain evidence="2 3">Be9601</strain>
    </source>
</reference>
<proteinExistence type="predicted"/>
<dbReference type="EMBL" id="PQXM01000259">
    <property type="protein sequence ID" value="TGO74725.1"/>
    <property type="molecule type" value="Genomic_DNA"/>
</dbReference>
<feature type="compositionally biased region" description="Polar residues" evidence="1">
    <location>
        <begin position="53"/>
        <end position="64"/>
    </location>
</feature>
<name>A0A4Z1JM20_9HELO</name>
<feature type="compositionally biased region" description="Polar residues" evidence="1">
    <location>
        <begin position="72"/>
        <end position="87"/>
    </location>
</feature>
<accession>A0A4Z1JM20</accession>
<dbReference type="AlphaFoldDB" id="A0A4Z1JM20"/>
<feature type="region of interest" description="Disordered" evidence="1">
    <location>
        <begin position="1"/>
        <end position="119"/>
    </location>
</feature>
<evidence type="ECO:0000313" key="3">
    <source>
        <dbReference type="Proteomes" id="UP000297229"/>
    </source>
</evidence>
<feature type="compositionally biased region" description="Basic and acidic residues" evidence="1">
    <location>
        <begin position="194"/>
        <end position="204"/>
    </location>
</feature>
<feature type="region of interest" description="Disordered" evidence="1">
    <location>
        <begin position="137"/>
        <end position="212"/>
    </location>
</feature>